<dbReference type="GO" id="GO:0009381">
    <property type="term" value="F:excinuclease ABC activity"/>
    <property type="evidence" value="ECO:0007669"/>
    <property type="project" value="InterPro"/>
</dbReference>
<dbReference type="PROSITE" id="PS50165">
    <property type="entry name" value="UVRC"/>
    <property type="match status" value="1"/>
</dbReference>
<evidence type="ECO:0000256" key="3">
    <source>
        <dbReference type="ARBA" id="ARBA00022769"/>
    </source>
</evidence>
<comment type="caution">
    <text evidence="9">The sequence shown here is derived from an EMBL/GenBank/DDBJ whole genome shotgun (WGS) entry which is preliminary data.</text>
</comment>
<keyword evidence="2" id="KW-0227">DNA damage</keyword>
<dbReference type="SUPFAM" id="SSF46600">
    <property type="entry name" value="C-terminal UvrC-binding domain of UvrB"/>
    <property type="match status" value="1"/>
</dbReference>
<protein>
    <recommendedName>
        <fullName evidence="11">Excinuclease ABC subunit C</fullName>
    </recommendedName>
</protein>
<evidence type="ECO:0000313" key="10">
    <source>
        <dbReference type="Proteomes" id="UP000178448"/>
    </source>
</evidence>
<gene>
    <name evidence="9" type="ORF">A2Z33_00765</name>
</gene>
<organism evidence="9 10">
    <name type="scientific">Candidatus Gottesmanbacteria bacterium RBG_16_52_11</name>
    <dbReference type="NCBI Taxonomy" id="1798374"/>
    <lineage>
        <taxon>Bacteria</taxon>
        <taxon>Candidatus Gottesmaniibacteriota</taxon>
    </lineage>
</organism>
<evidence type="ECO:0000256" key="2">
    <source>
        <dbReference type="ARBA" id="ARBA00022763"/>
    </source>
</evidence>
<dbReference type="FunFam" id="3.40.1440.10:FF:000001">
    <property type="entry name" value="UvrABC system protein C"/>
    <property type="match status" value="1"/>
</dbReference>
<dbReference type="InterPro" id="IPR036876">
    <property type="entry name" value="UVR_dom_sf"/>
</dbReference>
<feature type="domain" description="UvrC family homology region profile" evidence="8">
    <location>
        <begin position="279"/>
        <end position="379"/>
    </location>
</feature>
<dbReference type="Gene3D" id="3.40.1440.10">
    <property type="entry name" value="GIY-YIG endonuclease"/>
    <property type="match status" value="1"/>
</dbReference>
<evidence type="ECO:0000259" key="8">
    <source>
        <dbReference type="PROSITE" id="PS50165"/>
    </source>
</evidence>
<dbReference type="Gene3D" id="3.30.420.340">
    <property type="entry name" value="UvrC, RNAse H endonuclease domain"/>
    <property type="match status" value="1"/>
</dbReference>
<keyword evidence="1" id="KW-0963">Cytoplasm</keyword>
<evidence type="ECO:0000256" key="4">
    <source>
        <dbReference type="ARBA" id="ARBA00022881"/>
    </source>
</evidence>
<evidence type="ECO:0000256" key="1">
    <source>
        <dbReference type="ARBA" id="ARBA00022490"/>
    </source>
</evidence>
<dbReference type="Pfam" id="PF08459">
    <property type="entry name" value="UvrC_RNaseH_dom"/>
    <property type="match status" value="1"/>
</dbReference>
<dbReference type="Proteomes" id="UP000178448">
    <property type="component" value="Unassembled WGS sequence"/>
</dbReference>
<evidence type="ECO:0000259" key="7">
    <source>
        <dbReference type="PROSITE" id="PS50164"/>
    </source>
</evidence>
<dbReference type="InterPro" id="IPR000305">
    <property type="entry name" value="GIY-YIG_endonuc"/>
</dbReference>
<dbReference type="SMART" id="SM00465">
    <property type="entry name" value="GIYc"/>
    <property type="match status" value="1"/>
</dbReference>
<reference evidence="9 10" key="1">
    <citation type="journal article" date="2016" name="Nat. Commun.">
        <title>Thousands of microbial genomes shed light on interconnected biogeochemical processes in an aquifer system.</title>
        <authorList>
            <person name="Anantharaman K."/>
            <person name="Brown C.T."/>
            <person name="Hug L.A."/>
            <person name="Sharon I."/>
            <person name="Castelle C.J."/>
            <person name="Probst A.J."/>
            <person name="Thomas B.C."/>
            <person name="Singh A."/>
            <person name="Wilkins M.J."/>
            <person name="Karaoz U."/>
            <person name="Brodie E.L."/>
            <person name="Williams K.H."/>
            <person name="Hubbard S.S."/>
            <person name="Banfield J.F."/>
        </authorList>
    </citation>
    <scope>NUCLEOTIDE SEQUENCE [LARGE SCALE GENOMIC DNA]</scope>
</reference>
<dbReference type="CDD" id="cd10434">
    <property type="entry name" value="GIY-YIG_UvrC_Cho"/>
    <property type="match status" value="1"/>
</dbReference>
<evidence type="ECO:0000256" key="5">
    <source>
        <dbReference type="ARBA" id="ARBA00023204"/>
    </source>
</evidence>
<dbReference type="PROSITE" id="PS50151">
    <property type="entry name" value="UVR"/>
    <property type="match status" value="1"/>
</dbReference>
<dbReference type="STRING" id="1798374.A2Z33_00765"/>
<evidence type="ECO:0000313" key="9">
    <source>
        <dbReference type="EMBL" id="OGG01794.1"/>
    </source>
</evidence>
<dbReference type="Pfam" id="PF02151">
    <property type="entry name" value="UVR"/>
    <property type="match status" value="1"/>
</dbReference>
<dbReference type="PANTHER" id="PTHR30562">
    <property type="entry name" value="UVRC/OXIDOREDUCTASE"/>
    <property type="match status" value="1"/>
</dbReference>
<dbReference type="InterPro" id="IPR050066">
    <property type="entry name" value="UvrABC_protein_C"/>
</dbReference>
<dbReference type="InterPro" id="IPR035901">
    <property type="entry name" value="GIY-YIG_endonuc_sf"/>
</dbReference>
<name>A0A1F5YNX1_9BACT</name>
<evidence type="ECO:0008006" key="11">
    <source>
        <dbReference type="Google" id="ProtNLM"/>
    </source>
</evidence>
<dbReference type="SUPFAM" id="SSF82771">
    <property type="entry name" value="GIY-YIG endonuclease"/>
    <property type="match status" value="1"/>
</dbReference>
<dbReference type="PROSITE" id="PS50164">
    <property type="entry name" value="GIY_YIG"/>
    <property type="match status" value="1"/>
</dbReference>
<dbReference type="InterPro" id="IPR001162">
    <property type="entry name" value="UvrC_RNase_H_dom"/>
</dbReference>
<keyword evidence="4" id="KW-0267">Excision nuclease</keyword>
<feature type="domain" description="UVR" evidence="6">
    <location>
        <begin position="218"/>
        <end position="253"/>
    </location>
</feature>
<evidence type="ECO:0000259" key="6">
    <source>
        <dbReference type="PROSITE" id="PS50151"/>
    </source>
</evidence>
<feature type="domain" description="GIY-YIG" evidence="7">
    <location>
        <begin position="19"/>
        <end position="97"/>
    </location>
</feature>
<dbReference type="InterPro" id="IPR038476">
    <property type="entry name" value="UvrC_RNase_H_dom_sf"/>
</dbReference>
<dbReference type="GO" id="GO:0006289">
    <property type="term" value="P:nucleotide-excision repair"/>
    <property type="evidence" value="ECO:0007669"/>
    <property type="project" value="InterPro"/>
</dbReference>
<proteinExistence type="predicted"/>
<dbReference type="InterPro" id="IPR047296">
    <property type="entry name" value="GIY-YIG_UvrC_Cho"/>
</dbReference>
<accession>A0A1F5YNX1</accession>
<dbReference type="GO" id="GO:0009380">
    <property type="term" value="C:excinuclease repair complex"/>
    <property type="evidence" value="ECO:0007669"/>
    <property type="project" value="TreeGrafter"/>
</dbReference>
<dbReference type="AlphaFoldDB" id="A0A1F5YNX1"/>
<keyword evidence="5" id="KW-0234">DNA repair</keyword>
<dbReference type="EMBL" id="MFJD01000009">
    <property type="protein sequence ID" value="OGG01794.1"/>
    <property type="molecule type" value="Genomic_DNA"/>
</dbReference>
<dbReference type="PANTHER" id="PTHR30562:SF1">
    <property type="entry name" value="UVRABC SYSTEM PROTEIN C"/>
    <property type="match status" value="1"/>
</dbReference>
<dbReference type="Gene3D" id="4.10.860.10">
    <property type="entry name" value="UVR domain"/>
    <property type="match status" value="1"/>
</dbReference>
<sequence length="448" mass="51284">MEIIRKEIQLKTRIRRMPHTPGVYMFRDVHGAVLYVGKAADLRNRVSQYTAGDAIGSKTGQMVSQAESVEILPTVSEFDALILEAKQILRYQPKYNIISKDDKSPLFVRLEFSRELPVLRFLRKGEALHRMNKNDAVFGPFQSGRAVRSLLRSIRHIIPYCTQKIRNGRPCFYSQIGLCRPCPSLISVMPDGILRQDSVRIYRRNFRRIRDLLDGRSGSVIRSMETEMRRASKAQDFEKAAELRDKTENLRAMLRKHYDPAVYTETTGLPAVAGAEGNELSRILRRYIPVPEYPKRIECIDISNISGDFATGSLVVFTDGLPDKSWYRRFRIRKDKSPDDFASVAEITRRRFNHPDWPAPDLFVVDGGKGQLSAVNQVLRQIGINLPAIGLAKHEEEIIIQTEDGFHTLKLNLSDPGLHLLQRIRDEAHRFAHKYHTLLRKAGRQSPV</sequence>
<dbReference type="Pfam" id="PF01541">
    <property type="entry name" value="GIY-YIG"/>
    <property type="match status" value="1"/>
</dbReference>
<dbReference type="InterPro" id="IPR001943">
    <property type="entry name" value="UVR_dom"/>
</dbReference>
<keyword evidence="3" id="KW-0228">DNA excision</keyword>